<dbReference type="Gene3D" id="3.90.70.200">
    <property type="entry name" value="Plus-3 domain"/>
    <property type="match status" value="1"/>
</dbReference>
<dbReference type="CDD" id="cd19757">
    <property type="entry name" value="Bbox1"/>
    <property type="match status" value="1"/>
</dbReference>
<evidence type="ECO:0000313" key="12">
    <source>
        <dbReference type="Proteomes" id="UP001418222"/>
    </source>
</evidence>
<organism evidence="11 12">
    <name type="scientific">Platanthera zijinensis</name>
    <dbReference type="NCBI Taxonomy" id="2320716"/>
    <lineage>
        <taxon>Eukaryota</taxon>
        <taxon>Viridiplantae</taxon>
        <taxon>Streptophyta</taxon>
        <taxon>Embryophyta</taxon>
        <taxon>Tracheophyta</taxon>
        <taxon>Spermatophyta</taxon>
        <taxon>Magnoliopsida</taxon>
        <taxon>Liliopsida</taxon>
        <taxon>Asparagales</taxon>
        <taxon>Orchidaceae</taxon>
        <taxon>Orchidoideae</taxon>
        <taxon>Orchideae</taxon>
        <taxon>Orchidinae</taxon>
        <taxon>Platanthera</taxon>
    </lineage>
</organism>
<dbReference type="PANTHER" id="PTHR46695:SF4">
    <property type="entry name" value="ZINC FINGER CCCH DOMAIN-CONTAINING PROTEIN 44"/>
    <property type="match status" value="1"/>
</dbReference>
<evidence type="ECO:0000259" key="9">
    <source>
        <dbReference type="PROSITE" id="PS51360"/>
    </source>
</evidence>
<dbReference type="InterPro" id="IPR004343">
    <property type="entry name" value="Plus-3_dom"/>
</dbReference>
<feature type="compositionally biased region" description="Polar residues" evidence="6">
    <location>
        <begin position="923"/>
        <end position="941"/>
    </location>
</feature>
<dbReference type="Pfam" id="PF02201">
    <property type="entry name" value="SWIB"/>
    <property type="match status" value="1"/>
</dbReference>
<dbReference type="GO" id="GO:0003677">
    <property type="term" value="F:DNA binding"/>
    <property type="evidence" value="ECO:0007669"/>
    <property type="project" value="UniProtKB-KW"/>
</dbReference>
<dbReference type="SUPFAM" id="SSF90229">
    <property type="entry name" value="CCCH zinc finger"/>
    <property type="match status" value="1"/>
</dbReference>
<keyword evidence="3 5" id="KW-0862">Zinc</keyword>
<dbReference type="SMART" id="SM00151">
    <property type="entry name" value="SWIB"/>
    <property type="match status" value="1"/>
</dbReference>
<feature type="compositionally biased region" description="Basic and acidic residues" evidence="6">
    <location>
        <begin position="663"/>
        <end position="677"/>
    </location>
</feature>
<dbReference type="PROSITE" id="PS51360">
    <property type="entry name" value="PLUS3"/>
    <property type="match status" value="1"/>
</dbReference>
<feature type="domain" description="DM2" evidence="10">
    <location>
        <begin position="315"/>
        <end position="398"/>
    </location>
</feature>
<feature type="region of interest" description="Disordered" evidence="6">
    <location>
        <begin position="640"/>
        <end position="708"/>
    </location>
</feature>
<dbReference type="EMBL" id="JBBWWQ010000020">
    <property type="protein sequence ID" value="KAK8916535.1"/>
    <property type="molecule type" value="Genomic_DNA"/>
</dbReference>
<dbReference type="InterPro" id="IPR000571">
    <property type="entry name" value="Znf_CCCH"/>
</dbReference>
<dbReference type="InterPro" id="IPR003121">
    <property type="entry name" value="SWIB_MDM2_domain"/>
</dbReference>
<feature type="region of interest" description="Disordered" evidence="6">
    <location>
        <begin position="1217"/>
        <end position="1288"/>
    </location>
</feature>
<evidence type="ECO:0000313" key="11">
    <source>
        <dbReference type="EMBL" id="KAK8916535.1"/>
    </source>
</evidence>
<keyword evidence="1 5" id="KW-0479">Metal-binding</keyword>
<feature type="domain" description="C3H1-type" evidence="7">
    <location>
        <begin position="1283"/>
        <end position="1310"/>
    </location>
</feature>
<evidence type="ECO:0000259" key="8">
    <source>
        <dbReference type="PROSITE" id="PS50829"/>
    </source>
</evidence>
<feature type="compositionally biased region" description="Basic and acidic residues" evidence="6">
    <location>
        <begin position="1238"/>
        <end position="1252"/>
    </location>
</feature>
<feature type="compositionally biased region" description="Polar residues" evidence="6">
    <location>
        <begin position="1090"/>
        <end position="1102"/>
    </location>
</feature>
<dbReference type="GO" id="GO:0008270">
    <property type="term" value="F:zinc ion binding"/>
    <property type="evidence" value="ECO:0007669"/>
    <property type="project" value="UniProtKB-KW"/>
</dbReference>
<reference evidence="11 12" key="1">
    <citation type="journal article" date="2022" name="Nat. Plants">
        <title>Genomes of leafy and leafless Platanthera orchids illuminate the evolution of mycoheterotrophy.</title>
        <authorList>
            <person name="Li M.H."/>
            <person name="Liu K.W."/>
            <person name="Li Z."/>
            <person name="Lu H.C."/>
            <person name="Ye Q.L."/>
            <person name="Zhang D."/>
            <person name="Wang J.Y."/>
            <person name="Li Y.F."/>
            <person name="Zhong Z.M."/>
            <person name="Liu X."/>
            <person name="Yu X."/>
            <person name="Liu D.K."/>
            <person name="Tu X.D."/>
            <person name="Liu B."/>
            <person name="Hao Y."/>
            <person name="Liao X.Y."/>
            <person name="Jiang Y.T."/>
            <person name="Sun W.H."/>
            <person name="Chen J."/>
            <person name="Chen Y.Q."/>
            <person name="Ai Y."/>
            <person name="Zhai J.W."/>
            <person name="Wu S.S."/>
            <person name="Zhou Z."/>
            <person name="Hsiao Y.Y."/>
            <person name="Wu W.L."/>
            <person name="Chen Y.Y."/>
            <person name="Lin Y.F."/>
            <person name="Hsu J.L."/>
            <person name="Li C.Y."/>
            <person name="Wang Z.W."/>
            <person name="Zhao X."/>
            <person name="Zhong W.Y."/>
            <person name="Ma X.K."/>
            <person name="Ma L."/>
            <person name="Huang J."/>
            <person name="Chen G.Z."/>
            <person name="Huang M.Z."/>
            <person name="Huang L."/>
            <person name="Peng D.H."/>
            <person name="Luo Y.B."/>
            <person name="Zou S.Q."/>
            <person name="Chen S.P."/>
            <person name="Lan S."/>
            <person name="Tsai W.C."/>
            <person name="Van de Peer Y."/>
            <person name="Liu Z.J."/>
        </authorList>
    </citation>
    <scope>NUCLEOTIDE SEQUENCE [LARGE SCALE GENOMIC DNA]</scope>
    <source>
        <strain evidence="11">Lor287</strain>
    </source>
</reference>
<dbReference type="InterPro" id="IPR011011">
    <property type="entry name" value="Znf_FYVE_PHD"/>
</dbReference>
<feature type="region of interest" description="Disordered" evidence="6">
    <location>
        <begin position="1"/>
        <end position="48"/>
    </location>
</feature>
<dbReference type="InterPro" id="IPR003169">
    <property type="entry name" value="GYF"/>
</dbReference>
<feature type="region of interest" description="Disordered" evidence="6">
    <location>
        <begin position="1068"/>
        <end position="1114"/>
    </location>
</feature>
<dbReference type="Proteomes" id="UP001418222">
    <property type="component" value="Unassembled WGS sequence"/>
</dbReference>
<name>A0AAP0AVH0_9ASPA</name>
<feature type="domain" description="Plus3" evidence="9">
    <location>
        <begin position="458"/>
        <end position="591"/>
    </location>
</feature>
<feature type="region of interest" description="Disordered" evidence="6">
    <location>
        <begin position="71"/>
        <end position="91"/>
    </location>
</feature>
<feature type="compositionally biased region" description="Polar residues" evidence="6">
    <location>
        <begin position="904"/>
        <end position="914"/>
    </location>
</feature>
<keyword evidence="4" id="KW-0238">DNA-binding</keyword>
<dbReference type="InterPro" id="IPR058668">
    <property type="entry name" value="NERD_dom"/>
</dbReference>
<accession>A0AAP0AVH0</accession>
<evidence type="ECO:0000256" key="4">
    <source>
        <dbReference type="ARBA" id="ARBA00023125"/>
    </source>
</evidence>
<proteinExistence type="predicted"/>
<dbReference type="Pfam" id="PF25980">
    <property type="entry name" value="NERD_plant"/>
    <property type="match status" value="1"/>
</dbReference>
<evidence type="ECO:0000256" key="3">
    <source>
        <dbReference type="ARBA" id="ARBA00022833"/>
    </source>
</evidence>
<evidence type="ECO:0000256" key="2">
    <source>
        <dbReference type="ARBA" id="ARBA00022771"/>
    </source>
</evidence>
<feature type="compositionally biased region" description="Polar residues" evidence="6">
    <location>
        <begin position="1068"/>
        <end position="1083"/>
    </location>
</feature>
<feature type="zinc finger region" description="C3H1-type" evidence="5">
    <location>
        <begin position="1283"/>
        <end position="1310"/>
    </location>
</feature>
<dbReference type="FunFam" id="3.90.70.200:FF:000002">
    <property type="entry name" value="Zinc finger CCCH domain-containing protein 19"/>
    <property type="match status" value="1"/>
</dbReference>
<dbReference type="Gene3D" id="3.30.40.10">
    <property type="entry name" value="Zinc/RING finger domain, C3HC4 (zinc finger)"/>
    <property type="match status" value="1"/>
</dbReference>
<dbReference type="PROSITE" id="PS51925">
    <property type="entry name" value="SWIB_MDM2"/>
    <property type="match status" value="1"/>
</dbReference>
<dbReference type="InterPro" id="IPR036885">
    <property type="entry name" value="SWIB_MDM2_dom_sf"/>
</dbReference>
<feature type="domain" description="GYF" evidence="8">
    <location>
        <begin position="775"/>
        <end position="829"/>
    </location>
</feature>
<dbReference type="InterPro" id="IPR019835">
    <property type="entry name" value="SWIB_domain"/>
</dbReference>
<feature type="compositionally biased region" description="Acidic residues" evidence="6">
    <location>
        <begin position="653"/>
        <end position="662"/>
    </location>
</feature>
<evidence type="ECO:0000256" key="5">
    <source>
        <dbReference type="PROSITE-ProRule" id="PRU00723"/>
    </source>
</evidence>
<dbReference type="SUPFAM" id="SSF57903">
    <property type="entry name" value="FYVE/PHD zinc finger"/>
    <property type="match status" value="1"/>
</dbReference>
<feature type="compositionally biased region" description="Polar residues" evidence="6">
    <location>
        <begin position="13"/>
        <end position="22"/>
    </location>
</feature>
<evidence type="ECO:0000259" key="10">
    <source>
        <dbReference type="PROSITE" id="PS51925"/>
    </source>
</evidence>
<feature type="compositionally biased region" description="Basic and acidic residues" evidence="6">
    <location>
        <begin position="696"/>
        <end position="708"/>
    </location>
</feature>
<dbReference type="CDD" id="cd10567">
    <property type="entry name" value="SWIB-MDM2_like"/>
    <property type="match status" value="1"/>
</dbReference>
<feature type="region of interest" description="Disordered" evidence="6">
    <location>
        <begin position="884"/>
        <end position="991"/>
    </location>
</feature>
<dbReference type="InterPro" id="IPR013083">
    <property type="entry name" value="Znf_RING/FYVE/PHD"/>
</dbReference>
<dbReference type="InterPro" id="IPR001965">
    <property type="entry name" value="Znf_PHD"/>
</dbReference>
<dbReference type="SUPFAM" id="SSF159042">
    <property type="entry name" value="Plus3-like"/>
    <property type="match status" value="1"/>
</dbReference>
<dbReference type="Pfam" id="PF02213">
    <property type="entry name" value="GYF"/>
    <property type="match status" value="1"/>
</dbReference>
<dbReference type="SMART" id="SM00444">
    <property type="entry name" value="GYF"/>
    <property type="match status" value="1"/>
</dbReference>
<dbReference type="PANTHER" id="PTHR46695">
    <property type="entry name" value="ZINC FINGER CCCH DOMAIN-CONTAINING PROTEIN 44-RELATED"/>
    <property type="match status" value="1"/>
</dbReference>
<dbReference type="SMART" id="SM00719">
    <property type="entry name" value="Plus3"/>
    <property type="match status" value="1"/>
</dbReference>
<keyword evidence="12" id="KW-1185">Reference proteome</keyword>
<dbReference type="SMART" id="SM00249">
    <property type="entry name" value="PHD"/>
    <property type="match status" value="1"/>
</dbReference>
<dbReference type="SUPFAM" id="SSF55277">
    <property type="entry name" value="GYF domain"/>
    <property type="match status" value="1"/>
</dbReference>
<dbReference type="PROSITE" id="PS50103">
    <property type="entry name" value="ZF_C3H1"/>
    <property type="match status" value="1"/>
</dbReference>
<dbReference type="InterPro" id="IPR035445">
    <property type="entry name" value="GYF-like_dom_sf"/>
</dbReference>
<dbReference type="PROSITE" id="PS50829">
    <property type="entry name" value="GYF"/>
    <property type="match status" value="1"/>
</dbReference>
<dbReference type="Gene3D" id="1.10.245.10">
    <property type="entry name" value="SWIB/MDM2 domain"/>
    <property type="match status" value="1"/>
</dbReference>
<feature type="compositionally biased region" description="Basic residues" evidence="6">
    <location>
        <begin position="279"/>
        <end position="293"/>
    </location>
</feature>
<keyword evidence="2 5" id="KW-0863">Zinc-finger</keyword>
<dbReference type="CDD" id="cd15568">
    <property type="entry name" value="PHD5_NSD"/>
    <property type="match status" value="1"/>
</dbReference>
<dbReference type="SMART" id="SM00356">
    <property type="entry name" value="ZnF_C3H1"/>
    <property type="match status" value="1"/>
</dbReference>
<protein>
    <submittedName>
        <fullName evidence="11">Zinc finger CCCH domain-containing protein 19</fullName>
    </submittedName>
</protein>
<evidence type="ECO:0000259" key="7">
    <source>
        <dbReference type="PROSITE" id="PS50103"/>
    </source>
</evidence>
<feature type="region of interest" description="Disordered" evidence="6">
    <location>
        <begin position="263"/>
        <end position="295"/>
    </location>
</feature>
<dbReference type="SUPFAM" id="SSF47592">
    <property type="entry name" value="SWIB/MDM2 domain"/>
    <property type="match status" value="1"/>
</dbReference>
<dbReference type="InterPro" id="IPR036128">
    <property type="entry name" value="Plus3-like_sf"/>
</dbReference>
<comment type="caution">
    <text evidence="11">The sequence shown here is derived from an EMBL/GenBank/DDBJ whole genome shotgun (WGS) entry which is preliminary data.</text>
</comment>
<sequence>MDQLQAELDFQPGTPTELSSHNGDAENGEYAPGFSGDAAPVSDHADEVALVEEVSASTAVEDTDALPVAAAGSVPVKRKRGRPRKNPEARAAPLVKKKETEKVCFVCFDPTNPNLVSCSRRGCYKAYHPACVNRDEDFFRSKVKWNCGWHMCSNCQKAAHYMCYTCTTSYCKECITVESKYVSVRGTYGFCQSCYNTVTLIEQNKLAFENKIDSDFDDTDSFTYLFKAYWLDQKEKLSLTSEELNDARHPCPVTVDEESSDELYDVNDDHGSSSESSSGHHKIHISSKRKLKSRSQAFTADKIPSKDVDGGGTVMLQETGWASNELLELVGHMRNGDQSFISQFEVQALLLDYIKKYNLRDPRRKSQIICDLRLRNLFGKERVGHFEMLKLLELHFISKDVQVFAEGDQVEASDPDNKLIDDVEDGDMFARLVSEKRRKNRKRIEDTEPQANIDDYAAIDVHNITQIFLRRSLVEELLNDTEAFNDKVVGSFVRIRISNAGQRQDLYRLVQVVGTQESPKPYKVGKKTTDIVLEILNLDKKETSSIDTISNQDFTEEECQRLRQSIKCGLIDRLKVGYIQEKAKILHAVRVNDSIEAEKLRLSHLRDRASETGRRKQLRECVEKLQLLNNPDERRRRLIEAPQIHADPKMDPEYESLEEAEDDKNQDSQIKSKEALSLRKRRELIPRGRAGNNWNDMHRSPKFNHDSSRRMQGEFGLDTSFPNETLLNQSKDLYQSEASFTDLQAPSPRNFISKSAQQPHSAAPEMNPAAPNEADKIWFYVDPTNNMQGPFSLTQLRKWSTTGYFPPDMRIWRTAEKQEDSILLTDVLSGRFYTHQHASLPHQPNRGNWNPHQNANQPTLDGLPSQTPGWSQKPAGPVYHNPYHNPAFEDAGRGGSNGERNQEQDYTNLWSPTRPSGADTVQVDHNVTSDPPFTNERNSGINKYRTFDSDCPSPTPRTGNLESNPEFVDPLGKSNTESAETSRDEFPRDGIPNLDGLKPASFEYPSNLSSNVAASSDTGVRMDQTSFQKQFPIVSGLVPPSSHDQMQNPNPNFSPIHHQLNPHNAVQVDSSFPSPTPKSNNHTWGIDPSGPSQTVQLQNANASWGGPPQGNPGWGPPANSGWAAPAQMNTNLNPGWNALPMQMNANTGWRAPVQMNANTNSGWGAPLKGNVNSNTGWGMPVQSNTNPNTGWGIPVQANPNGWGTGSTLEAIPAHEDDINGRAGWRSSFGSRNGGWKSSDSETGRRFDHEMRNGDGYAHTGRHGVSDPRSNRSQSGGRGGPGGDGRRGVCRFYESGHCKKGTSCQYLHTDLKRDVR</sequence>
<dbReference type="InterPro" id="IPR036855">
    <property type="entry name" value="Znf_CCCH_sf"/>
</dbReference>
<dbReference type="CDD" id="cd00072">
    <property type="entry name" value="GYF"/>
    <property type="match status" value="1"/>
</dbReference>
<evidence type="ECO:0000256" key="1">
    <source>
        <dbReference type="ARBA" id="ARBA00022723"/>
    </source>
</evidence>
<evidence type="ECO:0000256" key="6">
    <source>
        <dbReference type="SAM" id="MobiDB-lite"/>
    </source>
</evidence>
<dbReference type="Pfam" id="PF03126">
    <property type="entry name" value="Plus-3"/>
    <property type="match status" value="1"/>
</dbReference>
<dbReference type="FunFam" id="3.30.40.10:FF:000303">
    <property type="entry name" value="Zinc finger CCCH domain-containing protein 19"/>
    <property type="match status" value="1"/>
</dbReference>
<dbReference type="Gene3D" id="3.30.1490.40">
    <property type="match status" value="1"/>
</dbReference>
<gene>
    <name evidence="11" type="primary">NERD</name>
    <name evidence="11" type="ORF">KSP39_PZI022953</name>
</gene>